<keyword evidence="1" id="KW-1133">Transmembrane helix</keyword>
<dbReference type="RefSeq" id="WP_011836685.1">
    <property type="nucleotide sequence ID" value="NC_009009.1"/>
</dbReference>
<evidence type="ECO:0000256" key="1">
    <source>
        <dbReference type="SAM" id="Phobius"/>
    </source>
</evidence>
<reference evidence="2 3" key="1">
    <citation type="journal article" date="2007" name="J. Bacteriol.">
        <title>Genome of the opportunistic pathogen Streptococcus sanguinis.</title>
        <authorList>
            <person name="Xu P."/>
            <person name="Alves J.M."/>
            <person name="Kitten T."/>
            <person name="Brown A."/>
            <person name="Chen Z."/>
            <person name="Ozaki L.S."/>
            <person name="Manque P."/>
            <person name="Ge X."/>
            <person name="Serrano M.G."/>
            <person name="Puiu D."/>
            <person name="Hendricks S."/>
            <person name="Wang Y."/>
            <person name="Chaplin M.D."/>
            <person name="Akan D."/>
            <person name="Paik S."/>
            <person name="Peterson D.L."/>
            <person name="Macrina F.L."/>
            <person name="Buck G.A."/>
        </authorList>
    </citation>
    <scope>NUCLEOTIDE SEQUENCE [LARGE SCALE GENOMIC DNA]</scope>
    <source>
        <strain evidence="2 3">SK36</strain>
    </source>
</reference>
<dbReference type="KEGG" id="ssa:SSA_0729"/>
<sequence length="66" mass="6780">MSLEGIGTGNNLQHGSFLQTTLTSQANSFLAGTPSEPLSGGLIAVIVMALAALLTAYLAKKKQVFS</sequence>
<dbReference type="eggNOG" id="COG1266">
    <property type="taxonomic scope" value="Bacteria"/>
</dbReference>
<dbReference type="AlphaFoldDB" id="A3CLV8"/>
<evidence type="ECO:0000313" key="3">
    <source>
        <dbReference type="Proteomes" id="UP000002148"/>
    </source>
</evidence>
<proteinExistence type="predicted"/>
<feature type="transmembrane region" description="Helical" evidence="1">
    <location>
        <begin position="38"/>
        <end position="59"/>
    </location>
</feature>
<dbReference type="Proteomes" id="UP000002148">
    <property type="component" value="Chromosome"/>
</dbReference>
<gene>
    <name evidence="2" type="ordered locus">SSA_0729</name>
</gene>
<dbReference type="EMBL" id="CP000387">
    <property type="protein sequence ID" value="ABN44163.1"/>
    <property type="molecule type" value="Genomic_DNA"/>
</dbReference>
<keyword evidence="3" id="KW-1185">Reference proteome</keyword>
<accession>A3CLV8</accession>
<keyword evidence="1" id="KW-0472">Membrane</keyword>
<evidence type="ECO:0000313" key="2">
    <source>
        <dbReference type="EMBL" id="ABN44163.1"/>
    </source>
</evidence>
<organism evidence="2 3">
    <name type="scientific">Streptococcus sanguinis (strain SK36)</name>
    <dbReference type="NCBI Taxonomy" id="388919"/>
    <lineage>
        <taxon>Bacteria</taxon>
        <taxon>Bacillati</taxon>
        <taxon>Bacillota</taxon>
        <taxon>Bacilli</taxon>
        <taxon>Lactobacillales</taxon>
        <taxon>Streptococcaceae</taxon>
        <taxon>Streptococcus</taxon>
    </lineage>
</organism>
<dbReference type="HOGENOM" id="CLU_2829579_0_0_9"/>
<dbReference type="STRING" id="388919.SSA_0729"/>
<name>A3CLV8_STRSV</name>
<dbReference type="PATRIC" id="fig|388919.9.peg.699"/>
<protein>
    <submittedName>
        <fullName evidence="2">Uncharacterized protein</fullName>
    </submittedName>
</protein>
<keyword evidence="1" id="KW-0812">Transmembrane</keyword>